<proteinExistence type="predicted"/>
<organism evidence="1 2">
    <name type="scientific">Nocardiopsis sediminis</name>
    <dbReference type="NCBI Taxonomy" id="1778267"/>
    <lineage>
        <taxon>Bacteria</taxon>
        <taxon>Bacillati</taxon>
        <taxon>Actinomycetota</taxon>
        <taxon>Actinomycetes</taxon>
        <taxon>Streptosporangiales</taxon>
        <taxon>Nocardiopsidaceae</taxon>
        <taxon>Nocardiopsis</taxon>
    </lineage>
</organism>
<dbReference type="RefSeq" id="WP_378533572.1">
    <property type="nucleotide sequence ID" value="NZ_JBHSBH010000008.1"/>
</dbReference>
<reference evidence="2" key="1">
    <citation type="journal article" date="2019" name="Int. J. Syst. Evol. Microbiol.">
        <title>The Global Catalogue of Microorganisms (GCM) 10K type strain sequencing project: providing services to taxonomists for standard genome sequencing and annotation.</title>
        <authorList>
            <consortium name="The Broad Institute Genomics Platform"/>
            <consortium name="The Broad Institute Genome Sequencing Center for Infectious Disease"/>
            <person name="Wu L."/>
            <person name="Ma J."/>
        </authorList>
    </citation>
    <scope>NUCLEOTIDE SEQUENCE [LARGE SCALE GENOMIC DNA]</scope>
    <source>
        <strain evidence="2">TBRC 1826</strain>
    </source>
</reference>
<evidence type="ECO:0000313" key="1">
    <source>
        <dbReference type="EMBL" id="MFC3996986.1"/>
    </source>
</evidence>
<dbReference type="InterPro" id="IPR037151">
    <property type="entry name" value="AlkB-like_sf"/>
</dbReference>
<dbReference type="Proteomes" id="UP001595847">
    <property type="component" value="Unassembled WGS sequence"/>
</dbReference>
<dbReference type="Gene3D" id="2.60.120.590">
    <property type="entry name" value="Alpha-ketoglutarate-dependent dioxygenase AlkB-like"/>
    <property type="match status" value="1"/>
</dbReference>
<dbReference type="EMBL" id="JBHSBH010000008">
    <property type="protein sequence ID" value="MFC3996986.1"/>
    <property type="molecule type" value="Genomic_DNA"/>
</dbReference>
<protein>
    <recommendedName>
        <fullName evidence="3">Alpha-ketoglutarate-dependent dioxygenase AlkB</fullName>
    </recommendedName>
</protein>
<gene>
    <name evidence="1" type="ORF">ACFOVU_13730</name>
</gene>
<dbReference type="SUPFAM" id="SSF51197">
    <property type="entry name" value="Clavaminate synthase-like"/>
    <property type="match status" value="1"/>
</dbReference>
<name>A0ABV8FQ15_9ACTN</name>
<accession>A0ABV8FQ15</accession>
<comment type="caution">
    <text evidence="1">The sequence shown here is derived from an EMBL/GenBank/DDBJ whole genome shotgun (WGS) entry which is preliminary data.</text>
</comment>
<sequence length="47" mass="5113">MCVMSGPARYEWWHAIAARKSDPGPAGRVPRGRRVSVTLRTVAGPAH</sequence>
<keyword evidence="2" id="KW-1185">Reference proteome</keyword>
<evidence type="ECO:0008006" key="3">
    <source>
        <dbReference type="Google" id="ProtNLM"/>
    </source>
</evidence>
<evidence type="ECO:0000313" key="2">
    <source>
        <dbReference type="Proteomes" id="UP001595847"/>
    </source>
</evidence>